<feature type="domain" description="RCK C-terminal" evidence="1">
    <location>
        <begin position="1"/>
        <end position="70"/>
    </location>
</feature>
<dbReference type="Proteomes" id="UP000502706">
    <property type="component" value="Chromosome"/>
</dbReference>
<evidence type="ECO:0000313" key="2">
    <source>
        <dbReference type="EMBL" id="QIN79069.1"/>
    </source>
</evidence>
<dbReference type="SUPFAM" id="SSF116726">
    <property type="entry name" value="TrkA C-terminal domain-like"/>
    <property type="match status" value="1"/>
</dbReference>
<keyword evidence="3" id="KW-1185">Reference proteome</keyword>
<dbReference type="PROSITE" id="PS51202">
    <property type="entry name" value="RCK_C"/>
    <property type="match status" value="1"/>
</dbReference>
<dbReference type="GO" id="GO:0006813">
    <property type="term" value="P:potassium ion transport"/>
    <property type="evidence" value="ECO:0007669"/>
    <property type="project" value="InterPro"/>
</dbReference>
<dbReference type="Gene3D" id="3.30.70.1450">
    <property type="entry name" value="Regulator of K+ conductance, C-terminal domain"/>
    <property type="match status" value="1"/>
</dbReference>
<dbReference type="AlphaFoldDB" id="A0A6G8PXX4"/>
<name>A0A6G8PXX4_9ACTN</name>
<dbReference type="EMBL" id="CP045121">
    <property type="protein sequence ID" value="QIN79069.1"/>
    <property type="molecule type" value="Genomic_DNA"/>
</dbReference>
<evidence type="ECO:0000259" key="1">
    <source>
        <dbReference type="PROSITE" id="PS51202"/>
    </source>
</evidence>
<sequence>MIELRVPERGRVSGRPLAEAGFPRGAIVGAVLRGEEVIIPSGEDTLRPGDNVVVFTVGAAVDKVERVFAP</sequence>
<accession>A0A6G8PXX4</accession>
<evidence type="ECO:0000313" key="3">
    <source>
        <dbReference type="Proteomes" id="UP000502706"/>
    </source>
</evidence>
<dbReference type="InterPro" id="IPR036721">
    <property type="entry name" value="RCK_C_sf"/>
</dbReference>
<dbReference type="KEGG" id="rmar:GBA65_11665"/>
<proteinExistence type="predicted"/>
<organism evidence="2 3">
    <name type="scientific">Rubrobacter marinus</name>
    <dbReference type="NCBI Taxonomy" id="2653852"/>
    <lineage>
        <taxon>Bacteria</taxon>
        <taxon>Bacillati</taxon>
        <taxon>Actinomycetota</taxon>
        <taxon>Rubrobacteria</taxon>
        <taxon>Rubrobacterales</taxon>
        <taxon>Rubrobacteraceae</taxon>
        <taxon>Rubrobacter</taxon>
    </lineage>
</organism>
<dbReference type="InterPro" id="IPR006037">
    <property type="entry name" value="RCK_C"/>
</dbReference>
<dbReference type="Pfam" id="PF02080">
    <property type="entry name" value="TrkA_C"/>
    <property type="match status" value="1"/>
</dbReference>
<dbReference type="RefSeq" id="WP_166396730.1">
    <property type="nucleotide sequence ID" value="NZ_CP045121.1"/>
</dbReference>
<reference evidence="2 3" key="1">
    <citation type="submission" date="2019-10" db="EMBL/GenBank/DDBJ databases">
        <title>Rubrobacter sp nov SCSIO 52915 isolated from a deep-sea sediment in the South China Sea.</title>
        <authorList>
            <person name="Chen R.W."/>
        </authorList>
    </citation>
    <scope>NUCLEOTIDE SEQUENCE [LARGE SCALE GENOMIC DNA]</scope>
    <source>
        <strain evidence="2 3">SCSIO 52915</strain>
    </source>
</reference>
<protein>
    <recommendedName>
        <fullName evidence="1">RCK C-terminal domain-containing protein</fullName>
    </recommendedName>
</protein>
<dbReference type="GO" id="GO:0008324">
    <property type="term" value="F:monoatomic cation transmembrane transporter activity"/>
    <property type="evidence" value="ECO:0007669"/>
    <property type="project" value="InterPro"/>
</dbReference>
<gene>
    <name evidence="2" type="ORF">GBA65_11665</name>
</gene>